<dbReference type="AlphaFoldDB" id="A0ABD2XT01"/>
<evidence type="ECO:0000313" key="1">
    <source>
        <dbReference type="EMBL" id="KAL3498389.1"/>
    </source>
</evidence>
<organism evidence="1 2">
    <name type="scientific">Cinchona calisaya</name>
    <dbReference type="NCBI Taxonomy" id="153742"/>
    <lineage>
        <taxon>Eukaryota</taxon>
        <taxon>Viridiplantae</taxon>
        <taxon>Streptophyta</taxon>
        <taxon>Embryophyta</taxon>
        <taxon>Tracheophyta</taxon>
        <taxon>Spermatophyta</taxon>
        <taxon>Magnoliopsida</taxon>
        <taxon>eudicotyledons</taxon>
        <taxon>Gunneridae</taxon>
        <taxon>Pentapetalae</taxon>
        <taxon>asterids</taxon>
        <taxon>lamiids</taxon>
        <taxon>Gentianales</taxon>
        <taxon>Rubiaceae</taxon>
        <taxon>Cinchonoideae</taxon>
        <taxon>Cinchoneae</taxon>
        <taxon>Cinchona</taxon>
    </lineage>
</organism>
<keyword evidence="2" id="KW-1185">Reference proteome</keyword>
<dbReference type="EMBL" id="JBJUIK010000017">
    <property type="protein sequence ID" value="KAL3498389.1"/>
    <property type="molecule type" value="Genomic_DNA"/>
</dbReference>
<gene>
    <name evidence="1" type="ORF">ACH5RR_041121</name>
</gene>
<accession>A0ABD2XT01</accession>
<comment type="caution">
    <text evidence="1">The sequence shown here is derived from an EMBL/GenBank/DDBJ whole genome shotgun (WGS) entry which is preliminary data.</text>
</comment>
<sequence length="94" mass="10588">MNTNHGNSSQLRRDKKTRITESDALTLASYWGSHFLTNSRYAYGALCINEQDSSRDGGYRRDGRDEVMIPPIKVVLKSGNHNATTKVNHFTLAM</sequence>
<dbReference type="Proteomes" id="UP001630127">
    <property type="component" value="Unassembled WGS sequence"/>
</dbReference>
<proteinExistence type="predicted"/>
<evidence type="ECO:0000313" key="2">
    <source>
        <dbReference type="Proteomes" id="UP001630127"/>
    </source>
</evidence>
<name>A0ABD2XT01_9GENT</name>
<protein>
    <submittedName>
        <fullName evidence="1">Uncharacterized protein</fullName>
    </submittedName>
</protein>
<reference evidence="1 2" key="1">
    <citation type="submission" date="2024-11" db="EMBL/GenBank/DDBJ databases">
        <title>A near-complete genome assembly of Cinchona calisaya.</title>
        <authorList>
            <person name="Lian D.C."/>
            <person name="Zhao X.W."/>
            <person name="Wei L."/>
        </authorList>
    </citation>
    <scope>NUCLEOTIDE SEQUENCE [LARGE SCALE GENOMIC DNA]</scope>
    <source>
        <tissue evidence="1">Nenye</tissue>
    </source>
</reference>